<accession>A0A0S3Q0Q6</accession>
<dbReference type="AlphaFoldDB" id="A0A0S3Q0Q6"/>
<evidence type="ECO:0000313" key="2">
    <source>
        <dbReference type="EMBL" id="BAT61552.1"/>
    </source>
</evidence>
<gene>
    <name evidence="2" type="ORF">GJW-30_1_04111</name>
</gene>
<evidence type="ECO:0000256" key="1">
    <source>
        <dbReference type="SAM" id="SignalP"/>
    </source>
</evidence>
<reference evidence="2 3" key="1">
    <citation type="submission" date="2015-08" db="EMBL/GenBank/DDBJ databases">
        <title>Investigation of the bacterial diversity of lava forest soil.</title>
        <authorList>
            <person name="Lee J.S."/>
        </authorList>
    </citation>
    <scope>NUCLEOTIDE SEQUENCE [LARGE SCALE GENOMIC DNA]</scope>
    <source>
        <strain evidence="2 3">GJW-30</strain>
    </source>
</reference>
<protein>
    <submittedName>
        <fullName evidence="2">Uncharacterized protein</fullName>
    </submittedName>
</protein>
<evidence type="ECO:0000313" key="3">
    <source>
        <dbReference type="Proteomes" id="UP000236884"/>
    </source>
</evidence>
<dbReference type="RefSeq" id="WP_096358235.1">
    <property type="nucleotide sequence ID" value="NZ_AP014946.1"/>
</dbReference>
<keyword evidence="1" id="KW-0732">Signal</keyword>
<proteinExistence type="predicted"/>
<dbReference type="EMBL" id="AP014946">
    <property type="protein sequence ID" value="BAT61552.1"/>
    <property type="molecule type" value="Genomic_DNA"/>
</dbReference>
<dbReference type="KEGG" id="vgo:GJW-30_1_04111"/>
<feature type="signal peptide" evidence="1">
    <location>
        <begin position="1"/>
        <end position="22"/>
    </location>
</feature>
<sequence>MFKASSIALGLAALCATGVAHAQTGTDDLTKFTAGRSALSAQPAGTLGASQQQAPLAAGVDGKFRVGVPAPGAVATSEPSMAMNAGMSAAGPSNPLQGITPALSDAKFGAKDNGAQADGGKFSQVLPAGTALLGVESSQGGNLNASAFGAANNVKLGVQ</sequence>
<keyword evidence="3" id="KW-1185">Reference proteome</keyword>
<feature type="chain" id="PRO_5006615908" evidence="1">
    <location>
        <begin position="23"/>
        <end position="159"/>
    </location>
</feature>
<dbReference type="Proteomes" id="UP000236884">
    <property type="component" value="Chromosome"/>
</dbReference>
<organism evidence="2 3">
    <name type="scientific">Variibacter gotjawalensis</name>
    <dbReference type="NCBI Taxonomy" id="1333996"/>
    <lineage>
        <taxon>Bacteria</taxon>
        <taxon>Pseudomonadati</taxon>
        <taxon>Pseudomonadota</taxon>
        <taxon>Alphaproteobacteria</taxon>
        <taxon>Hyphomicrobiales</taxon>
        <taxon>Nitrobacteraceae</taxon>
        <taxon>Variibacter</taxon>
    </lineage>
</organism>
<name>A0A0S3Q0Q6_9BRAD</name>